<feature type="transmembrane region" description="Helical" evidence="2">
    <location>
        <begin position="106"/>
        <end position="126"/>
    </location>
</feature>
<reference evidence="3 4" key="1">
    <citation type="submission" date="2018-06" db="EMBL/GenBank/DDBJ databases">
        <title>Genome analysis of cellulolytic fungus Trichoderma lentiforme CFAM-422.</title>
        <authorList>
            <person name="Steindorff A.S."/>
            <person name="Formighieri E.F."/>
            <person name="Midorikawa G.E.O."/>
            <person name="Tamietti M.S."/>
            <person name="Ramos E.Z."/>
            <person name="Silva A.S."/>
            <person name="Bon E.P.S."/>
            <person name="Mendes T.D."/>
            <person name="Damaso M.C.T."/>
            <person name="Favaro L.C.L."/>
        </authorList>
    </citation>
    <scope>NUCLEOTIDE SEQUENCE [LARGE SCALE GENOMIC DNA]</scope>
    <source>
        <strain evidence="3 4">CFAM-422</strain>
    </source>
</reference>
<evidence type="ECO:0000313" key="3">
    <source>
        <dbReference type="EMBL" id="KAF3077667.1"/>
    </source>
</evidence>
<keyword evidence="2" id="KW-1133">Transmembrane helix</keyword>
<protein>
    <submittedName>
        <fullName evidence="3">Uncharacterized protein</fullName>
    </submittedName>
</protein>
<keyword evidence="2" id="KW-0812">Transmembrane</keyword>
<evidence type="ECO:0000313" key="4">
    <source>
        <dbReference type="Proteomes" id="UP000801864"/>
    </source>
</evidence>
<organism evidence="3 4">
    <name type="scientific">Trichoderma lentiforme</name>
    <dbReference type="NCBI Taxonomy" id="1567552"/>
    <lineage>
        <taxon>Eukaryota</taxon>
        <taxon>Fungi</taxon>
        <taxon>Dikarya</taxon>
        <taxon>Ascomycota</taxon>
        <taxon>Pezizomycotina</taxon>
        <taxon>Sordariomycetes</taxon>
        <taxon>Hypocreomycetidae</taxon>
        <taxon>Hypocreales</taxon>
        <taxon>Hypocreaceae</taxon>
        <taxon>Trichoderma</taxon>
    </lineage>
</organism>
<evidence type="ECO:0000256" key="1">
    <source>
        <dbReference type="SAM" id="MobiDB-lite"/>
    </source>
</evidence>
<name>A0A9P4XSB6_9HYPO</name>
<keyword evidence="4" id="KW-1185">Reference proteome</keyword>
<feature type="transmembrane region" description="Helical" evidence="2">
    <location>
        <begin position="179"/>
        <end position="200"/>
    </location>
</feature>
<feature type="region of interest" description="Disordered" evidence="1">
    <location>
        <begin position="206"/>
        <end position="228"/>
    </location>
</feature>
<proteinExistence type="predicted"/>
<gene>
    <name evidence="3" type="ORF">CFAM422_000670</name>
</gene>
<feature type="compositionally biased region" description="Basic and acidic residues" evidence="1">
    <location>
        <begin position="210"/>
        <end position="221"/>
    </location>
</feature>
<comment type="caution">
    <text evidence="3">The sequence shown here is derived from an EMBL/GenBank/DDBJ whole genome shotgun (WGS) entry which is preliminary data.</text>
</comment>
<dbReference type="EMBL" id="QLNT01000001">
    <property type="protein sequence ID" value="KAF3077667.1"/>
    <property type="molecule type" value="Genomic_DNA"/>
</dbReference>
<keyword evidence="2" id="KW-0472">Membrane</keyword>
<feature type="transmembrane region" description="Helical" evidence="2">
    <location>
        <begin position="146"/>
        <end position="172"/>
    </location>
</feature>
<dbReference type="Proteomes" id="UP000801864">
    <property type="component" value="Unassembled WGS sequence"/>
</dbReference>
<sequence length="228" mass="24362">MPFSLSGGSIFPGHLRPNRPNRPSTGSDTPVVGDGPDPVGQTWMRLWPIRLFLCVVWVLAALWAVFVGSVKKTRLLGAAISSRIRLMDANPAAAGGIDELRLRLRYLVAVGLITSAFCAIAVARVLPEERSVVSYRVVMSLTCFSSFSALVGVLEIICVLGVGATMVTLIIARGGAYRVAVLVFLTIAALVMSIVTLSALDVSQDSTVDNTRHDGDLERQDSSPLHST</sequence>
<dbReference type="AlphaFoldDB" id="A0A9P4XSB6"/>
<accession>A0A9P4XSB6</accession>
<feature type="transmembrane region" description="Helical" evidence="2">
    <location>
        <begin position="47"/>
        <end position="66"/>
    </location>
</feature>
<feature type="region of interest" description="Disordered" evidence="1">
    <location>
        <begin position="1"/>
        <end position="34"/>
    </location>
</feature>
<evidence type="ECO:0000256" key="2">
    <source>
        <dbReference type="SAM" id="Phobius"/>
    </source>
</evidence>